<keyword evidence="1" id="KW-0812">Transmembrane</keyword>
<dbReference type="HOGENOM" id="CLU_1335920_0_0_0"/>
<proteinExistence type="predicted"/>
<evidence type="ECO:0000256" key="1">
    <source>
        <dbReference type="SAM" id="Phobius"/>
    </source>
</evidence>
<dbReference type="Proteomes" id="UP000002209">
    <property type="component" value="Chromosome"/>
</dbReference>
<feature type="transmembrane region" description="Helical" evidence="1">
    <location>
        <begin position="98"/>
        <end position="117"/>
    </location>
</feature>
<keyword evidence="3" id="KW-1185">Reference proteome</keyword>
<sequence>MIGILSVLSCCLALGALLATWGDRLPIRPGLVSAALLIGGALWIRRHWARRKQVAGDDPSSAERNLWLYLVGTALIVGYVLLVLMTPGSEVHRQTGDTGGFDSWLMLGGMGVAWYLLHQRGVPRDERDRDIAALGDRVGYWTLCSLLIVFLLALGFAPPDRMQRFTHWLIANTLLSLVMLAHLMQYVVQLGRYARERGQSQGGDA</sequence>
<dbReference type="STRING" id="379066.GAU_3483"/>
<name>C1ADE8_GEMAT</name>
<keyword evidence="1" id="KW-1133">Transmembrane helix</keyword>
<feature type="transmembrane region" description="Helical" evidence="1">
    <location>
        <begin position="66"/>
        <end position="86"/>
    </location>
</feature>
<evidence type="ECO:0000313" key="3">
    <source>
        <dbReference type="Proteomes" id="UP000002209"/>
    </source>
</evidence>
<feature type="transmembrane region" description="Helical" evidence="1">
    <location>
        <begin position="169"/>
        <end position="188"/>
    </location>
</feature>
<protein>
    <submittedName>
        <fullName evidence="2">Hypothetical membrane protein</fullName>
    </submittedName>
</protein>
<reference evidence="3" key="1">
    <citation type="submission" date="2006-03" db="EMBL/GenBank/DDBJ databases">
        <title>Complete genome sequence of Gemmatimonas aurantiaca T-27 that represents a novel phylum Gemmatimonadetes.</title>
        <authorList>
            <person name="Takasaki K."/>
            <person name="Ichikawa N."/>
            <person name="Miura H."/>
            <person name="Matsushita S."/>
            <person name="Watanabe Y."/>
            <person name="Oguchi A."/>
            <person name="Ankai A."/>
            <person name="Yashiro I."/>
            <person name="Takahashi M."/>
            <person name="Terui Y."/>
            <person name="Fukui S."/>
            <person name="Yokoyama H."/>
            <person name="Tanikawa S."/>
            <person name="Hanada S."/>
            <person name="Kamagata Y."/>
            <person name="Fujita N."/>
        </authorList>
    </citation>
    <scope>NUCLEOTIDE SEQUENCE [LARGE SCALE GENOMIC DNA]</scope>
    <source>
        <strain evidence="3">T-27 / DSM 14586 / JCM 11422 / NBRC 100505</strain>
    </source>
</reference>
<gene>
    <name evidence="2" type="ordered locus">GAU_3483</name>
</gene>
<dbReference type="RefSeq" id="WP_015895294.1">
    <property type="nucleotide sequence ID" value="NC_012489.1"/>
</dbReference>
<dbReference type="EMBL" id="AP009153">
    <property type="protein sequence ID" value="BAH40525.1"/>
    <property type="molecule type" value="Genomic_DNA"/>
</dbReference>
<dbReference type="AlphaFoldDB" id="C1ADE8"/>
<dbReference type="OrthoDB" id="9784191at2"/>
<feature type="transmembrane region" description="Helical" evidence="1">
    <location>
        <begin position="29"/>
        <end position="45"/>
    </location>
</feature>
<organism evidence="2 3">
    <name type="scientific">Gemmatimonas aurantiaca (strain DSM 14586 / JCM 11422 / NBRC 100505 / T-27)</name>
    <dbReference type="NCBI Taxonomy" id="379066"/>
    <lineage>
        <taxon>Bacteria</taxon>
        <taxon>Pseudomonadati</taxon>
        <taxon>Gemmatimonadota</taxon>
        <taxon>Gemmatimonadia</taxon>
        <taxon>Gemmatimonadales</taxon>
        <taxon>Gemmatimonadaceae</taxon>
        <taxon>Gemmatimonas</taxon>
    </lineage>
</organism>
<keyword evidence="1" id="KW-0472">Membrane</keyword>
<dbReference type="eggNOG" id="ENOG502ZUP1">
    <property type="taxonomic scope" value="Bacteria"/>
</dbReference>
<feature type="transmembrane region" description="Helical" evidence="1">
    <location>
        <begin position="138"/>
        <end position="157"/>
    </location>
</feature>
<accession>C1ADE8</accession>
<evidence type="ECO:0000313" key="2">
    <source>
        <dbReference type="EMBL" id="BAH40525.1"/>
    </source>
</evidence>
<dbReference type="KEGG" id="gau:GAU_3483"/>